<comment type="subcellular location">
    <subcellularLocation>
        <location evidence="1">Mitochondrion inner membrane</location>
        <topology evidence="1">Single-pass membrane protein</topology>
    </subcellularLocation>
</comment>
<dbReference type="Pfam" id="PF03031">
    <property type="entry name" value="NIF"/>
    <property type="match status" value="1"/>
</dbReference>
<comment type="function">
    <text evidence="1">Essential component of the TIM23 complex, a complex that mediates the translocation of transit peptide-containing proteins across the mitochondrial inner membrane.</text>
</comment>
<evidence type="ECO:0000259" key="2">
    <source>
        <dbReference type="PROSITE" id="PS50969"/>
    </source>
</evidence>
<keyword evidence="5" id="KW-1185">Reference proteome</keyword>
<dbReference type="GO" id="GO:0015031">
    <property type="term" value="P:protein transport"/>
    <property type="evidence" value="ECO:0007669"/>
    <property type="project" value="UniProtKB-KW"/>
</dbReference>
<proteinExistence type="inferred from homology"/>
<reference evidence="4 5" key="2">
    <citation type="submission" date="2024-07" db="EMBL/GenBank/DDBJ databases">
        <authorList>
            <person name="Akdeniz Z."/>
        </authorList>
    </citation>
    <scope>NUCLEOTIDE SEQUENCE [LARGE SCALE GENOMIC DNA]</scope>
</reference>
<protein>
    <recommendedName>
        <fullName evidence="1">Mitochondrial import inner membrane translocase subunit TIM50</fullName>
    </recommendedName>
</protein>
<dbReference type="CDD" id="cd07521">
    <property type="entry name" value="HAD_FCP1-like"/>
    <property type="match status" value="1"/>
</dbReference>
<comment type="similarity">
    <text evidence="1">Belongs to the TIM50 family.</text>
</comment>
<dbReference type="PANTHER" id="PTHR12210">
    <property type="entry name" value="DULLARD PROTEIN PHOSPHATASE"/>
    <property type="match status" value="1"/>
</dbReference>
<sequence length="324" mass="37435">MPGCFKSCQKQPVIQPQEDQNQEVIPAQINDQQTQEQQNEIEQSFKDKSLSKHLTLHRLSANDVVQDIQVVASEKHELWDLNMQSFKSTKSVGSPQALQNLDNMLASVISANKKVVDIDQPILVSTQHKPPKNLKYSKPVLVLDMDETLIHSSVEIVSQQHQVFKVPITPNTQHLQVDFSRKDCIPTYVQFRTNLFAFLKTVNQSYDIYIWTMGSQEYADLILDYISDKCLQLYSIKKIFKKRFYKSSCGEDGLKDLDNLDIDLQRVIAIDDSKKSFRLHPKNFIQIPPFTGEQDDCLQQLGQFLHDQAKHEDILQDLMIEWLE</sequence>
<dbReference type="Gene3D" id="3.40.50.1000">
    <property type="entry name" value="HAD superfamily/HAD-like"/>
    <property type="match status" value="1"/>
</dbReference>
<keyword evidence="1" id="KW-0809">Transit peptide</keyword>
<keyword evidence="1" id="KW-0496">Mitochondrion</keyword>
<gene>
    <name evidence="4" type="ORF">HINF_LOCUS24663</name>
    <name evidence="3" type="ORF">HINF_LOCUS43874</name>
</gene>
<evidence type="ECO:0000313" key="3">
    <source>
        <dbReference type="EMBL" id="CAI9956229.1"/>
    </source>
</evidence>
<evidence type="ECO:0000313" key="4">
    <source>
        <dbReference type="EMBL" id="CAL6015255.1"/>
    </source>
</evidence>
<name>A0AA86UHR7_9EUKA</name>
<keyword evidence="1" id="KW-0653">Protein transport</keyword>
<dbReference type="EMBL" id="CAXDID020000072">
    <property type="protein sequence ID" value="CAL6015255.1"/>
    <property type="molecule type" value="Genomic_DNA"/>
</dbReference>
<organism evidence="3">
    <name type="scientific">Hexamita inflata</name>
    <dbReference type="NCBI Taxonomy" id="28002"/>
    <lineage>
        <taxon>Eukaryota</taxon>
        <taxon>Metamonada</taxon>
        <taxon>Diplomonadida</taxon>
        <taxon>Hexamitidae</taxon>
        <taxon>Hexamitinae</taxon>
        <taxon>Hexamita</taxon>
    </lineage>
</organism>
<dbReference type="SUPFAM" id="SSF56784">
    <property type="entry name" value="HAD-like"/>
    <property type="match status" value="1"/>
</dbReference>
<keyword evidence="1" id="KW-0813">Transport</keyword>
<evidence type="ECO:0000256" key="1">
    <source>
        <dbReference type="RuleBase" id="RU365079"/>
    </source>
</evidence>
<dbReference type="AlphaFoldDB" id="A0AA86UHR7"/>
<dbReference type="SMART" id="SM00577">
    <property type="entry name" value="CPDc"/>
    <property type="match status" value="1"/>
</dbReference>
<dbReference type="EMBL" id="CATOUU010000871">
    <property type="protein sequence ID" value="CAI9956229.1"/>
    <property type="molecule type" value="Genomic_DNA"/>
</dbReference>
<dbReference type="InterPro" id="IPR004274">
    <property type="entry name" value="FCP1_dom"/>
</dbReference>
<evidence type="ECO:0000313" key="5">
    <source>
        <dbReference type="Proteomes" id="UP001642409"/>
    </source>
</evidence>
<keyword evidence="1" id="KW-0811">Translocation</keyword>
<dbReference type="InterPro" id="IPR036412">
    <property type="entry name" value="HAD-like_sf"/>
</dbReference>
<dbReference type="Proteomes" id="UP001642409">
    <property type="component" value="Unassembled WGS sequence"/>
</dbReference>
<comment type="subunit">
    <text evidence="1">Component of the TIM23 complex.</text>
</comment>
<feature type="domain" description="FCP1 homology" evidence="2">
    <location>
        <begin position="134"/>
        <end position="308"/>
    </location>
</feature>
<dbReference type="GO" id="GO:0005744">
    <property type="term" value="C:TIM23 mitochondrial import inner membrane translocase complex"/>
    <property type="evidence" value="ECO:0007669"/>
    <property type="project" value="UniProtKB-UniRule"/>
</dbReference>
<reference evidence="3" key="1">
    <citation type="submission" date="2023-06" db="EMBL/GenBank/DDBJ databases">
        <authorList>
            <person name="Kurt Z."/>
        </authorList>
    </citation>
    <scope>NUCLEOTIDE SEQUENCE</scope>
</reference>
<comment type="caution">
    <text evidence="3">The sequence shown here is derived from an EMBL/GenBank/DDBJ whole genome shotgun (WGS) entry which is preliminary data.</text>
</comment>
<accession>A0AA86UHR7</accession>
<dbReference type="InterPro" id="IPR023214">
    <property type="entry name" value="HAD_sf"/>
</dbReference>
<dbReference type="PROSITE" id="PS50969">
    <property type="entry name" value="FCP1"/>
    <property type="match status" value="1"/>
</dbReference>
<dbReference type="InterPro" id="IPR050365">
    <property type="entry name" value="TIM50"/>
</dbReference>